<evidence type="ECO:0000313" key="2">
    <source>
        <dbReference type="Proteomes" id="UP000474630"/>
    </source>
</evidence>
<dbReference type="AlphaFoldDB" id="A0A6C0RG31"/>
<sequence length="541" mass="60216">MKNKVSHFSKIIVGLFLAAAIFGCGKMLDDPTIDKDTGEDINLLIVDFNFFTSRVDFRLVDANDNSLITKSAKIWFTGKNANDIVNFAGEKNSEYITPQGQMELTIDPNVPVSATNPFTFGIHVEVDGYQAFSQGIELLSEGKKTFELQLVKESGEDDTLTGTENDDSFIFSYLVEKSGSVEEKPHKIQFSITKADMIQFTDSFGNQLFNSVEELETAYANSNKENFLQLTIDNKKTDYNAGIDLVHVDGQTKSALFHKLESGSFGSLVIDGRLVTNFQNGGITATCSYLYSSEPDMFGFTNFETASWSFSGKSKWFTSTDFSYLVAEASLDICSTGAEIKFTSNVQSSFSIDADIYDANGLMIKSTNFKGKFPETFKMENVPSGAATFIFRNNNPAFAPISDLSVSDLCSGTYDVDVEMTDGYEEYQIVLKAICPDNPTIAIAPTYSGQIRIKNSNDDWQGIDMEGGIVNVLAKPDEVYVLRLLWEDEWETADFSTKFDANGNYINKTNSKVEAEQLEDGRTRFIIDHEFKQNICNDMGW</sequence>
<protein>
    <submittedName>
        <fullName evidence="1">Uncharacterized protein</fullName>
    </submittedName>
</protein>
<dbReference type="Proteomes" id="UP000474630">
    <property type="component" value="Chromosome"/>
</dbReference>
<evidence type="ECO:0000313" key="1">
    <source>
        <dbReference type="EMBL" id="QIA08946.1"/>
    </source>
</evidence>
<dbReference type="RefSeq" id="WP_163347609.1">
    <property type="nucleotide sequence ID" value="NZ_CP048409.1"/>
</dbReference>
<keyword evidence="2" id="KW-1185">Reference proteome</keyword>
<dbReference type="EMBL" id="CP048409">
    <property type="protein sequence ID" value="QIA08946.1"/>
    <property type="molecule type" value="Genomic_DNA"/>
</dbReference>
<dbReference type="KEGG" id="drc:G0Q07_15030"/>
<reference evidence="1 2" key="1">
    <citation type="submission" date="2020-02" db="EMBL/GenBank/DDBJ databases">
        <title>Genome sequencing for Draconibacterium sp. strain M1.</title>
        <authorList>
            <person name="Park S.-J."/>
        </authorList>
    </citation>
    <scope>NUCLEOTIDE SEQUENCE [LARGE SCALE GENOMIC DNA]</scope>
    <source>
        <strain evidence="1 2">M1</strain>
    </source>
</reference>
<gene>
    <name evidence="1" type="ORF">G0Q07_15030</name>
</gene>
<name>A0A6C0RG31_9BACT</name>
<organism evidence="1 2">
    <name type="scientific">Draconibacterium halophilum</name>
    <dbReference type="NCBI Taxonomy" id="2706887"/>
    <lineage>
        <taxon>Bacteria</taxon>
        <taxon>Pseudomonadati</taxon>
        <taxon>Bacteroidota</taxon>
        <taxon>Bacteroidia</taxon>
        <taxon>Marinilabiliales</taxon>
        <taxon>Prolixibacteraceae</taxon>
        <taxon>Draconibacterium</taxon>
    </lineage>
</organism>
<proteinExistence type="predicted"/>
<dbReference type="PROSITE" id="PS51257">
    <property type="entry name" value="PROKAR_LIPOPROTEIN"/>
    <property type="match status" value="1"/>
</dbReference>
<accession>A0A6C0RG31</accession>